<name>E6U2Z9_ETHHY</name>
<dbReference type="Pfam" id="PF07963">
    <property type="entry name" value="N_methyl"/>
    <property type="match status" value="1"/>
</dbReference>
<keyword evidence="1" id="KW-0812">Transmembrane</keyword>
<evidence type="ECO:0000256" key="1">
    <source>
        <dbReference type="SAM" id="Phobius"/>
    </source>
</evidence>
<dbReference type="RefSeq" id="WP_013484736.1">
    <property type="nucleotide sequence ID" value="NC_014828.1"/>
</dbReference>
<dbReference type="Proteomes" id="UP000001551">
    <property type="component" value="Chromosome"/>
</dbReference>
<feature type="transmembrane region" description="Helical" evidence="1">
    <location>
        <begin position="21"/>
        <end position="50"/>
    </location>
</feature>
<keyword evidence="1" id="KW-0472">Membrane</keyword>
<keyword evidence="3" id="KW-1185">Reference proteome</keyword>
<gene>
    <name evidence="2" type="ordered locus">Ethha_0797</name>
</gene>
<dbReference type="InterPro" id="IPR012902">
    <property type="entry name" value="N_methyl_site"/>
</dbReference>
<reference evidence="2 3" key="1">
    <citation type="submission" date="2010-12" db="EMBL/GenBank/DDBJ databases">
        <title>Complete sequence of Ethanoligenens harbinense YUAN-3.</title>
        <authorList>
            <person name="Lucas S."/>
            <person name="Copeland A."/>
            <person name="Lapidus A."/>
            <person name="Cheng J.-F."/>
            <person name="Bruce D."/>
            <person name="Goodwin L."/>
            <person name="Pitluck S."/>
            <person name="Chertkov O."/>
            <person name="Misra M."/>
            <person name="Detter J.C."/>
            <person name="Han C."/>
            <person name="Tapia R."/>
            <person name="Land M."/>
            <person name="Hauser L."/>
            <person name="Jeffries C."/>
            <person name="Kyrpides N."/>
            <person name="Ivanova N."/>
            <person name="Mikhailova N."/>
            <person name="Wang A."/>
            <person name="Mouttaki H."/>
            <person name="He Z."/>
            <person name="Zhou J."/>
            <person name="Hemme C.L."/>
            <person name="Woyke T."/>
        </authorList>
    </citation>
    <scope>NUCLEOTIDE SEQUENCE [LARGE SCALE GENOMIC DNA]</scope>
    <source>
        <strain evidence="3">DSM 18485 / JCM 12961 / CGMCC 1.5033 / YUAN-3</strain>
    </source>
</reference>
<protein>
    <submittedName>
        <fullName evidence="2">Mannose-sensitive hemagglutinin A</fullName>
    </submittedName>
</protein>
<accession>E6U2Z9</accession>
<dbReference type="AlphaFoldDB" id="E6U2Z9"/>
<dbReference type="STRING" id="663278.Ethha_0797"/>
<evidence type="ECO:0000313" key="2">
    <source>
        <dbReference type="EMBL" id="ADU26366.1"/>
    </source>
</evidence>
<dbReference type="PROSITE" id="PS00409">
    <property type="entry name" value="PROKAR_NTER_METHYL"/>
    <property type="match status" value="1"/>
</dbReference>
<sequence>MKKLHNLKKHPICLREQKGMTLVEVIVALALLTIVVVLIGTALVVGLNIMSKTMPRSKNSLKAAGATGTASVAAGDAATTSVSSTGGDVIVTIGGAASTVTGTYETGTTSDTPGGSVTYWNFTPN</sequence>
<dbReference type="EMBL" id="CP002400">
    <property type="protein sequence ID" value="ADU26366.1"/>
    <property type="molecule type" value="Genomic_DNA"/>
</dbReference>
<dbReference type="NCBIfam" id="TIGR02532">
    <property type="entry name" value="IV_pilin_GFxxxE"/>
    <property type="match status" value="1"/>
</dbReference>
<organism evidence="2 3">
    <name type="scientific">Ethanoligenens harbinense (strain DSM 18485 / JCM 12961 / CGMCC 1.5033 / YUAN-3)</name>
    <dbReference type="NCBI Taxonomy" id="663278"/>
    <lineage>
        <taxon>Bacteria</taxon>
        <taxon>Bacillati</taxon>
        <taxon>Bacillota</taxon>
        <taxon>Clostridia</taxon>
        <taxon>Eubacteriales</taxon>
        <taxon>Oscillospiraceae</taxon>
        <taxon>Ethanoligenens</taxon>
    </lineage>
</organism>
<evidence type="ECO:0000313" key="3">
    <source>
        <dbReference type="Proteomes" id="UP000001551"/>
    </source>
</evidence>
<dbReference type="HOGENOM" id="CLU_1989285_0_0_9"/>
<proteinExistence type="predicted"/>
<keyword evidence="1" id="KW-1133">Transmembrane helix</keyword>
<dbReference type="KEGG" id="eha:Ethha_0797"/>